<organism evidence="4 5">
    <name type="scientific">Photobacterium sanctipauli</name>
    <dbReference type="NCBI Taxonomy" id="1342794"/>
    <lineage>
        <taxon>Bacteria</taxon>
        <taxon>Pseudomonadati</taxon>
        <taxon>Pseudomonadota</taxon>
        <taxon>Gammaproteobacteria</taxon>
        <taxon>Vibrionales</taxon>
        <taxon>Vibrionaceae</taxon>
        <taxon>Photobacterium</taxon>
    </lineage>
</organism>
<dbReference type="PROSITE" id="PS51085">
    <property type="entry name" value="2FE2S_FER_2"/>
    <property type="match status" value="1"/>
</dbReference>
<name>A0A2T3P058_9GAMM</name>
<evidence type="ECO:0000313" key="4">
    <source>
        <dbReference type="EMBL" id="PSW21862.1"/>
    </source>
</evidence>
<evidence type="ECO:0000256" key="1">
    <source>
        <dbReference type="ARBA" id="ARBA00034078"/>
    </source>
</evidence>
<dbReference type="InterPro" id="IPR008333">
    <property type="entry name" value="Cbr1-like_FAD-bd_dom"/>
</dbReference>
<dbReference type="InterPro" id="IPR001709">
    <property type="entry name" value="Flavoprot_Pyr_Nucl_cyt_Rdtase"/>
</dbReference>
<dbReference type="Pfam" id="PF00970">
    <property type="entry name" value="FAD_binding_6"/>
    <property type="match status" value="1"/>
</dbReference>
<dbReference type="InterPro" id="IPR039261">
    <property type="entry name" value="FNR_nucleotide-bd"/>
</dbReference>
<dbReference type="Pfam" id="PF00111">
    <property type="entry name" value="Fer2"/>
    <property type="match status" value="1"/>
</dbReference>
<evidence type="ECO:0008006" key="6">
    <source>
        <dbReference type="Google" id="ProtNLM"/>
    </source>
</evidence>
<dbReference type="PROSITE" id="PS51384">
    <property type="entry name" value="FAD_FR"/>
    <property type="match status" value="1"/>
</dbReference>
<evidence type="ECO:0000259" key="3">
    <source>
        <dbReference type="PROSITE" id="PS51384"/>
    </source>
</evidence>
<dbReference type="EMBL" id="PYMA01000001">
    <property type="protein sequence ID" value="PSW21862.1"/>
    <property type="molecule type" value="Genomic_DNA"/>
</dbReference>
<dbReference type="Gene3D" id="3.40.50.80">
    <property type="entry name" value="Nucleotide-binding domain of ferredoxin-NADP reductase (FNR) module"/>
    <property type="match status" value="1"/>
</dbReference>
<dbReference type="InterPro" id="IPR001433">
    <property type="entry name" value="OxRdtase_FAD/NAD-bd"/>
</dbReference>
<dbReference type="SUPFAM" id="SSF52343">
    <property type="entry name" value="Ferredoxin reductase-like, C-terminal NADP-linked domain"/>
    <property type="match status" value="1"/>
</dbReference>
<reference evidence="4 5" key="1">
    <citation type="submission" date="2018-01" db="EMBL/GenBank/DDBJ databases">
        <title>Whole genome sequencing of Histamine producing bacteria.</title>
        <authorList>
            <person name="Butler K."/>
        </authorList>
    </citation>
    <scope>NUCLEOTIDE SEQUENCE [LARGE SCALE GENOMIC DNA]</scope>
    <source>
        <strain evidence="4 5">DSM 100436</strain>
    </source>
</reference>
<dbReference type="GO" id="GO:0016491">
    <property type="term" value="F:oxidoreductase activity"/>
    <property type="evidence" value="ECO:0007669"/>
    <property type="project" value="InterPro"/>
</dbReference>
<dbReference type="InterPro" id="IPR050415">
    <property type="entry name" value="MRET"/>
</dbReference>
<dbReference type="Proteomes" id="UP000241771">
    <property type="component" value="Unassembled WGS sequence"/>
</dbReference>
<dbReference type="PANTHER" id="PTHR47354">
    <property type="entry name" value="NADH OXIDOREDUCTASE HCR"/>
    <property type="match status" value="1"/>
</dbReference>
<evidence type="ECO:0000313" key="5">
    <source>
        <dbReference type="Proteomes" id="UP000241771"/>
    </source>
</evidence>
<dbReference type="Gene3D" id="3.10.20.30">
    <property type="match status" value="1"/>
</dbReference>
<dbReference type="SUPFAM" id="SSF63380">
    <property type="entry name" value="Riboflavin synthase domain-like"/>
    <property type="match status" value="1"/>
</dbReference>
<dbReference type="InterPro" id="IPR036010">
    <property type="entry name" value="2Fe-2S_ferredoxin-like_sf"/>
</dbReference>
<dbReference type="Gene3D" id="2.40.30.10">
    <property type="entry name" value="Translation factors"/>
    <property type="match status" value="1"/>
</dbReference>
<comment type="caution">
    <text evidence="4">The sequence shown here is derived from an EMBL/GenBank/DDBJ whole genome shotgun (WGS) entry which is preliminary data.</text>
</comment>
<dbReference type="PRINTS" id="PR00371">
    <property type="entry name" value="FPNCR"/>
</dbReference>
<dbReference type="CDD" id="cd00207">
    <property type="entry name" value="fer2"/>
    <property type="match status" value="1"/>
</dbReference>
<dbReference type="InterPro" id="IPR017927">
    <property type="entry name" value="FAD-bd_FR_type"/>
</dbReference>
<dbReference type="OrthoDB" id="581532at2"/>
<proteinExistence type="predicted"/>
<sequence>MKTTLNPLKHFVNASLFNNSSATDWLAPVIQLRRPGWQPGLFRCDVKSKQLINQQVLQLRLKPAANWPGFTPGQHIELNTEIEGRQQSRTFTISSSLSLWHQEGEIQLTIRCHQDGKFTPHLLSAVSPGDRLYISEAKGTFFPNADSTPLLLIAGGTGITPFASFLNDQVKSAAPVTLLHFAPTAGNHLFSQQFTELAQRSPQFRYLPLSTQEHGYLSSEILRQHLSPNGNDRIMVCGPDGLMKQARKLAEAAGIAADNVVTEAFSLTIDSLESGAAPAIAVSQNGISQRVQPAQADTLLNQLESAGVAIRSGCRMGVCHQCSCLKKSGTVVNLLTGKTSGPGEERIQACISQAQTQIELSL</sequence>
<feature type="domain" description="2Fe-2S ferredoxin-type" evidence="2">
    <location>
        <begin position="278"/>
        <end position="362"/>
    </location>
</feature>
<dbReference type="Pfam" id="PF00175">
    <property type="entry name" value="NAD_binding_1"/>
    <property type="match status" value="1"/>
</dbReference>
<dbReference type="InterPro" id="IPR017938">
    <property type="entry name" value="Riboflavin_synthase-like_b-brl"/>
</dbReference>
<dbReference type="GO" id="GO:0051536">
    <property type="term" value="F:iron-sulfur cluster binding"/>
    <property type="evidence" value="ECO:0007669"/>
    <property type="project" value="InterPro"/>
</dbReference>
<dbReference type="InterPro" id="IPR001041">
    <property type="entry name" value="2Fe-2S_ferredoxin-type"/>
</dbReference>
<comment type="cofactor">
    <cofactor evidence="1">
        <name>[2Fe-2S] cluster</name>
        <dbReference type="ChEBI" id="CHEBI:190135"/>
    </cofactor>
</comment>
<gene>
    <name evidence="4" type="ORF">C9I98_00930</name>
</gene>
<keyword evidence="5" id="KW-1185">Reference proteome</keyword>
<dbReference type="AlphaFoldDB" id="A0A2T3P058"/>
<protein>
    <recommendedName>
        <fullName evidence="6">FAD-binding FR-type domain-containing protein</fullName>
    </recommendedName>
</protein>
<dbReference type="SUPFAM" id="SSF54292">
    <property type="entry name" value="2Fe-2S ferredoxin-like"/>
    <property type="match status" value="1"/>
</dbReference>
<evidence type="ECO:0000259" key="2">
    <source>
        <dbReference type="PROSITE" id="PS51085"/>
    </source>
</evidence>
<dbReference type="PRINTS" id="PR00410">
    <property type="entry name" value="PHEHYDRXLASE"/>
</dbReference>
<dbReference type="RefSeq" id="WP_036822251.1">
    <property type="nucleotide sequence ID" value="NZ_JGVO01000387.1"/>
</dbReference>
<feature type="domain" description="FAD-binding FR-type" evidence="3">
    <location>
        <begin position="39"/>
        <end position="144"/>
    </location>
</feature>
<dbReference type="PANTHER" id="PTHR47354:SF3">
    <property type="entry name" value="OXIDOREDUCTASE-RELATED"/>
    <property type="match status" value="1"/>
</dbReference>
<dbReference type="InterPro" id="IPR012675">
    <property type="entry name" value="Beta-grasp_dom_sf"/>
</dbReference>
<accession>A0A2T3P058</accession>